<feature type="compositionally biased region" description="Basic residues" evidence="1">
    <location>
        <begin position="17"/>
        <end position="29"/>
    </location>
</feature>
<evidence type="ECO:0000313" key="3">
    <source>
        <dbReference type="Proteomes" id="UP000596276"/>
    </source>
</evidence>
<feature type="region of interest" description="Disordered" evidence="1">
    <location>
        <begin position="1"/>
        <end position="33"/>
    </location>
</feature>
<protein>
    <submittedName>
        <fullName evidence="2">Uncharacterized protein</fullName>
    </submittedName>
</protein>
<dbReference type="Proteomes" id="UP000596276">
    <property type="component" value="Chromosome 3"/>
</dbReference>
<gene>
    <name evidence="2" type="ORF">F9C07_4655</name>
</gene>
<evidence type="ECO:0000256" key="1">
    <source>
        <dbReference type="SAM" id="MobiDB-lite"/>
    </source>
</evidence>
<evidence type="ECO:0000313" key="2">
    <source>
        <dbReference type="EMBL" id="QRD85626.1"/>
    </source>
</evidence>
<reference evidence="3" key="1">
    <citation type="journal article" date="2021" name="G3 (Bethesda)">
        <title>Chromosome assembled and annotated genome sequence of Aspergillus flavus NRRL 3357.</title>
        <authorList>
            <person name="Skerker J.M."/>
            <person name="Pianalto K.M."/>
            <person name="Mondo S.J."/>
            <person name="Yang K."/>
            <person name="Arkin A.P."/>
            <person name="Keller N.P."/>
            <person name="Grigoriev I.V."/>
            <person name="Louise Glass N.L."/>
        </authorList>
    </citation>
    <scope>NUCLEOTIDE SEQUENCE [LARGE SCALE GENOMIC DNA]</scope>
    <source>
        <strain evidence="3">ATCC 200026 / FGSC A1120 / IAM 13836 / NRRL 3357 / JCM 12722 / SRRC 167</strain>
    </source>
</reference>
<dbReference type="AlphaFoldDB" id="A0A7U2MKW5"/>
<name>A0A7U2MKW5_ASPFN</name>
<sequence>MVVDEQKYQVNPDRMRKGTQRTHRLKRRGPVTQSPMIDKLKMLTYMAYGAKKNPHGDLQMMEIKSIGC</sequence>
<keyword evidence="3" id="KW-1185">Reference proteome</keyword>
<accession>A0A7U2MKW5</accession>
<proteinExistence type="predicted"/>
<dbReference type="VEuPathDB" id="FungiDB:F9C07_4655"/>
<organism evidence="2 3">
    <name type="scientific">Aspergillus flavus (strain ATCC 200026 / FGSC A1120 / IAM 13836 / NRRL 3357 / JCM 12722 / SRRC 167)</name>
    <dbReference type="NCBI Taxonomy" id="332952"/>
    <lineage>
        <taxon>Eukaryota</taxon>
        <taxon>Fungi</taxon>
        <taxon>Dikarya</taxon>
        <taxon>Ascomycota</taxon>
        <taxon>Pezizomycotina</taxon>
        <taxon>Eurotiomycetes</taxon>
        <taxon>Eurotiomycetidae</taxon>
        <taxon>Eurotiales</taxon>
        <taxon>Aspergillaceae</taxon>
        <taxon>Aspergillus</taxon>
        <taxon>Aspergillus subgen. Circumdati</taxon>
    </lineage>
</organism>
<dbReference type="EMBL" id="CP044620">
    <property type="protein sequence ID" value="QRD85626.1"/>
    <property type="molecule type" value="Genomic_DNA"/>
</dbReference>